<evidence type="ECO:0000313" key="2">
    <source>
        <dbReference type="EMBL" id="GBP85515.1"/>
    </source>
</evidence>
<feature type="region of interest" description="Disordered" evidence="1">
    <location>
        <begin position="31"/>
        <end position="56"/>
    </location>
</feature>
<feature type="compositionally biased region" description="Basic and acidic residues" evidence="1">
    <location>
        <begin position="116"/>
        <end position="126"/>
    </location>
</feature>
<accession>A0A4C1ZG41</accession>
<dbReference type="EMBL" id="BGZK01001742">
    <property type="protein sequence ID" value="GBP85515.1"/>
    <property type="molecule type" value="Genomic_DNA"/>
</dbReference>
<evidence type="ECO:0000256" key="1">
    <source>
        <dbReference type="SAM" id="MobiDB-lite"/>
    </source>
</evidence>
<sequence length="138" mass="15587">MKMFYVALIAASIIARNKLVDGQFDNQFHASARHAHARRPGECRESNRTTAASAQADAKPIEYRRLTEEDYRLIKPLSTLNRAVLPIPVSRVSVYKANIRLLLATNQIYGHIADSRRRRDGGAGERRIKHSRASTALY</sequence>
<protein>
    <submittedName>
        <fullName evidence="2">Uncharacterized protein</fullName>
    </submittedName>
</protein>
<dbReference type="Proteomes" id="UP000299102">
    <property type="component" value="Unassembled WGS sequence"/>
</dbReference>
<feature type="region of interest" description="Disordered" evidence="1">
    <location>
        <begin position="116"/>
        <end position="138"/>
    </location>
</feature>
<keyword evidence="3" id="KW-1185">Reference proteome</keyword>
<dbReference type="AlphaFoldDB" id="A0A4C1ZG41"/>
<gene>
    <name evidence="2" type="ORF">EVAR_45057_1</name>
</gene>
<proteinExistence type="predicted"/>
<name>A0A4C1ZG41_EUMVA</name>
<evidence type="ECO:0000313" key="3">
    <source>
        <dbReference type="Proteomes" id="UP000299102"/>
    </source>
</evidence>
<comment type="caution">
    <text evidence="2">The sequence shown here is derived from an EMBL/GenBank/DDBJ whole genome shotgun (WGS) entry which is preliminary data.</text>
</comment>
<organism evidence="2 3">
    <name type="scientific">Eumeta variegata</name>
    <name type="common">Bagworm moth</name>
    <name type="synonym">Eumeta japonica</name>
    <dbReference type="NCBI Taxonomy" id="151549"/>
    <lineage>
        <taxon>Eukaryota</taxon>
        <taxon>Metazoa</taxon>
        <taxon>Ecdysozoa</taxon>
        <taxon>Arthropoda</taxon>
        <taxon>Hexapoda</taxon>
        <taxon>Insecta</taxon>
        <taxon>Pterygota</taxon>
        <taxon>Neoptera</taxon>
        <taxon>Endopterygota</taxon>
        <taxon>Lepidoptera</taxon>
        <taxon>Glossata</taxon>
        <taxon>Ditrysia</taxon>
        <taxon>Tineoidea</taxon>
        <taxon>Psychidae</taxon>
        <taxon>Oiketicinae</taxon>
        <taxon>Eumeta</taxon>
    </lineage>
</organism>
<reference evidence="2 3" key="1">
    <citation type="journal article" date="2019" name="Commun. Biol.">
        <title>The bagworm genome reveals a unique fibroin gene that provides high tensile strength.</title>
        <authorList>
            <person name="Kono N."/>
            <person name="Nakamura H."/>
            <person name="Ohtoshi R."/>
            <person name="Tomita M."/>
            <person name="Numata K."/>
            <person name="Arakawa K."/>
        </authorList>
    </citation>
    <scope>NUCLEOTIDE SEQUENCE [LARGE SCALE GENOMIC DNA]</scope>
</reference>